<evidence type="ECO:0000313" key="2">
    <source>
        <dbReference type="EMBL" id="KIW03393.1"/>
    </source>
</evidence>
<accession>A0A0D2A9G7</accession>
<proteinExistence type="predicted"/>
<reference evidence="2 3" key="1">
    <citation type="submission" date="2015-01" db="EMBL/GenBank/DDBJ databases">
        <title>The Genome Sequence of Ochroconis gallopava CBS43764.</title>
        <authorList>
            <consortium name="The Broad Institute Genomics Platform"/>
            <person name="Cuomo C."/>
            <person name="de Hoog S."/>
            <person name="Gorbushina A."/>
            <person name="Stielow B."/>
            <person name="Teixiera M."/>
            <person name="Abouelleil A."/>
            <person name="Chapman S.B."/>
            <person name="Priest M."/>
            <person name="Young S.K."/>
            <person name="Wortman J."/>
            <person name="Nusbaum C."/>
            <person name="Birren B."/>
        </authorList>
    </citation>
    <scope>NUCLEOTIDE SEQUENCE [LARGE SCALE GENOMIC DNA]</scope>
    <source>
        <strain evidence="2 3">CBS 43764</strain>
    </source>
</reference>
<dbReference type="STRING" id="253628.A0A0D2A9G7"/>
<feature type="region of interest" description="Disordered" evidence="1">
    <location>
        <begin position="64"/>
        <end position="94"/>
    </location>
</feature>
<dbReference type="OrthoDB" id="308449at2759"/>
<evidence type="ECO:0008006" key="4">
    <source>
        <dbReference type="Google" id="ProtNLM"/>
    </source>
</evidence>
<protein>
    <recommendedName>
        <fullName evidence="4">Anaphase-promoting complex subunit 4 WD40 domain-containing protein</fullName>
    </recommendedName>
</protein>
<dbReference type="VEuPathDB" id="FungiDB:PV09_05600"/>
<dbReference type="HOGENOM" id="CLU_030368_0_0_1"/>
<dbReference type="InterPro" id="IPR051959">
    <property type="entry name" value="PAK1-Kinase_Regulator"/>
</dbReference>
<dbReference type="SUPFAM" id="SSF50978">
    <property type="entry name" value="WD40 repeat-like"/>
    <property type="match status" value="1"/>
</dbReference>
<dbReference type="InterPro" id="IPR015943">
    <property type="entry name" value="WD40/YVTN_repeat-like_dom_sf"/>
</dbReference>
<keyword evidence="3" id="KW-1185">Reference proteome</keyword>
<evidence type="ECO:0000313" key="3">
    <source>
        <dbReference type="Proteomes" id="UP000053259"/>
    </source>
</evidence>
<evidence type="ECO:0000256" key="1">
    <source>
        <dbReference type="SAM" id="MobiDB-lite"/>
    </source>
</evidence>
<feature type="compositionally biased region" description="Acidic residues" evidence="1">
    <location>
        <begin position="519"/>
        <end position="528"/>
    </location>
</feature>
<dbReference type="FunCoup" id="A0A0D2A9G7">
    <property type="interactions" value="598"/>
</dbReference>
<dbReference type="PANTHER" id="PTHR44675:SF1">
    <property type="entry name" value="P21-ACTIVATED PROTEIN KINASE-INTERACTING PROTEIN 1"/>
    <property type="match status" value="1"/>
</dbReference>
<dbReference type="InterPro" id="IPR036322">
    <property type="entry name" value="WD40_repeat_dom_sf"/>
</dbReference>
<organism evidence="2 3">
    <name type="scientific">Verruconis gallopava</name>
    <dbReference type="NCBI Taxonomy" id="253628"/>
    <lineage>
        <taxon>Eukaryota</taxon>
        <taxon>Fungi</taxon>
        <taxon>Dikarya</taxon>
        <taxon>Ascomycota</taxon>
        <taxon>Pezizomycotina</taxon>
        <taxon>Dothideomycetes</taxon>
        <taxon>Pleosporomycetidae</taxon>
        <taxon>Venturiales</taxon>
        <taxon>Sympoventuriaceae</taxon>
        <taxon>Verruconis</taxon>
    </lineage>
</organism>
<dbReference type="GeneID" id="27313573"/>
<dbReference type="PANTHER" id="PTHR44675">
    <property type="entry name" value="PAK1 INTERACTING PROTEIN 1"/>
    <property type="match status" value="1"/>
</dbReference>
<sequence>MAKRKREDALLQPGGARSGKTRKIAAVPGLLAQTHIQIVVGSYEKILHGIIAAIPAQVLQPAKNKVGEKPTWKENVSRPNEDSFHEMSQESNKDDPEVTFADSFLFTAHTSAVRCLTLSPVPAQDDIAQKVVLATGSNDARINLYTLSTTPPDPPKKGAVPLPSISGVKVSQNALNKELGYLNHHNSSITALCFPTRSKLLSASEDNTIAISRTRDWTVLSTIKAPTPKAQGRPSGDTAAPGEVPAGVNDFAVHPSMKLMISVGKGEKCMRLWNLVTGKKAGVLNFEKGMLHQVGEGKYGTGEGRRIIWDEAGEEFVVAFERGAVAYDMDCKVRSRICPWPPSKVHQMCYVPNTGDENVLCVSTEDGRILFFDTASQSDDVNGTEDTEDTTRQKDIPHAKLLAQMGGRATGVASRVKDFAVLSSSSRNDGALNNLVFVTGCSDGTIRLWLLSSGELDVAREVATKEKIPQVGHLLARYDTGNRITCLTAFIMNERVDTGSEAKEAEFGGFSTGVKNDESDSEDSESDY</sequence>
<dbReference type="SMART" id="SM00320">
    <property type="entry name" value="WD40"/>
    <property type="match status" value="5"/>
</dbReference>
<dbReference type="Gene3D" id="2.130.10.10">
    <property type="entry name" value="YVTN repeat-like/Quinoprotein amine dehydrogenase"/>
    <property type="match status" value="1"/>
</dbReference>
<dbReference type="EMBL" id="KN847545">
    <property type="protein sequence ID" value="KIW03393.1"/>
    <property type="molecule type" value="Genomic_DNA"/>
</dbReference>
<feature type="compositionally biased region" description="Basic and acidic residues" evidence="1">
    <location>
        <begin position="65"/>
        <end position="94"/>
    </location>
</feature>
<dbReference type="RefSeq" id="XP_016213262.1">
    <property type="nucleotide sequence ID" value="XM_016359123.1"/>
</dbReference>
<name>A0A0D2A9G7_9PEZI</name>
<dbReference type="Pfam" id="PF00400">
    <property type="entry name" value="WD40"/>
    <property type="match status" value="3"/>
</dbReference>
<dbReference type="Proteomes" id="UP000053259">
    <property type="component" value="Unassembled WGS sequence"/>
</dbReference>
<gene>
    <name evidence="2" type="ORF">PV09_05600</name>
</gene>
<dbReference type="AlphaFoldDB" id="A0A0D2A9G7"/>
<dbReference type="InParanoid" id="A0A0D2A9G7"/>
<feature type="region of interest" description="Disordered" evidence="1">
    <location>
        <begin position="503"/>
        <end position="528"/>
    </location>
</feature>
<dbReference type="InterPro" id="IPR001680">
    <property type="entry name" value="WD40_rpt"/>
</dbReference>